<feature type="compositionally biased region" description="Low complexity" evidence="1">
    <location>
        <begin position="1"/>
        <end position="15"/>
    </location>
</feature>
<accession>A0A165PYQ7</accession>
<sequence length="359" mass="39054">MGETTTVITDTAAYTSSPSTQRGAEAKLALTPGRAHNAGRQSDESPLPQDSYPRSTNTPPVAGDANGGPERSVSPKMRRQMTIELPPNESFEVLYDPKLSIEDHSPKPCIVPGNALHLIDDDPSPRSQTPSSVIIVADGTEIHVDGSHDHGPNCGGEPGEAGDRSSSEPPPGAHPQPRVRFRSRVRITSGVHRHRHSGTPAPPGQRRLSSGTPSSGSSPSSSISAPLRYQADENATWGPLGRRLSAFAAAGRRKNMQASPQHGDAENGGEPAAHARPNERTALLRSSRHAGYVEPYDTHLREGDEDDPEEELRAAELRRQKELIFGPWPGRLLNLHWWWWHLEPIVCCTYCSEDSDYDE</sequence>
<dbReference type="AlphaFoldDB" id="A0A165PYQ7"/>
<dbReference type="Proteomes" id="UP000076727">
    <property type="component" value="Unassembled WGS sequence"/>
</dbReference>
<protein>
    <submittedName>
        <fullName evidence="2">Uncharacterized protein</fullName>
    </submittedName>
</protein>
<organism evidence="2 3">
    <name type="scientific">Daedalea quercina L-15889</name>
    <dbReference type="NCBI Taxonomy" id="1314783"/>
    <lineage>
        <taxon>Eukaryota</taxon>
        <taxon>Fungi</taxon>
        <taxon>Dikarya</taxon>
        <taxon>Basidiomycota</taxon>
        <taxon>Agaricomycotina</taxon>
        <taxon>Agaricomycetes</taxon>
        <taxon>Polyporales</taxon>
        <taxon>Fomitopsis</taxon>
    </lineage>
</organism>
<dbReference type="EMBL" id="KV429063">
    <property type="protein sequence ID" value="KZT68789.1"/>
    <property type="molecule type" value="Genomic_DNA"/>
</dbReference>
<feature type="region of interest" description="Disordered" evidence="1">
    <location>
        <begin position="1"/>
        <end position="87"/>
    </location>
</feature>
<proteinExistence type="predicted"/>
<evidence type="ECO:0000313" key="3">
    <source>
        <dbReference type="Proteomes" id="UP000076727"/>
    </source>
</evidence>
<evidence type="ECO:0000256" key="1">
    <source>
        <dbReference type="SAM" id="MobiDB-lite"/>
    </source>
</evidence>
<reference evidence="2 3" key="1">
    <citation type="journal article" date="2016" name="Mol. Biol. Evol.">
        <title>Comparative Genomics of Early-Diverging Mushroom-Forming Fungi Provides Insights into the Origins of Lignocellulose Decay Capabilities.</title>
        <authorList>
            <person name="Nagy L.G."/>
            <person name="Riley R."/>
            <person name="Tritt A."/>
            <person name="Adam C."/>
            <person name="Daum C."/>
            <person name="Floudas D."/>
            <person name="Sun H."/>
            <person name="Yadav J.S."/>
            <person name="Pangilinan J."/>
            <person name="Larsson K.H."/>
            <person name="Matsuura K."/>
            <person name="Barry K."/>
            <person name="Labutti K."/>
            <person name="Kuo R."/>
            <person name="Ohm R.A."/>
            <person name="Bhattacharya S.S."/>
            <person name="Shirouzu T."/>
            <person name="Yoshinaga Y."/>
            <person name="Martin F.M."/>
            <person name="Grigoriev I.V."/>
            <person name="Hibbett D.S."/>
        </authorList>
    </citation>
    <scope>NUCLEOTIDE SEQUENCE [LARGE SCALE GENOMIC DNA]</scope>
    <source>
        <strain evidence="2 3">L-15889</strain>
    </source>
</reference>
<evidence type="ECO:0000313" key="2">
    <source>
        <dbReference type="EMBL" id="KZT68789.1"/>
    </source>
</evidence>
<gene>
    <name evidence="2" type="ORF">DAEQUDRAFT_765989</name>
</gene>
<feature type="compositionally biased region" description="Basic and acidic residues" evidence="1">
    <location>
        <begin position="140"/>
        <end position="151"/>
    </location>
</feature>
<keyword evidence="3" id="KW-1185">Reference proteome</keyword>
<name>A0A165PYQ7_9APHY</name>
<feature type="compositionally biased region" description="Low complexity" evidence="1">
    <location>
        <begin position="209"/>
        <end position="224"/>
    </location>
</feature>
<feature type="region of interest" description="Disordered" evidence="1">
    <location>
        <begin position="251"/>
        <end position="278"/>
    </location>
</feature>
<dbReference type="OrthoDB" id="3270420at2759"/>
<feature type="compositionally biased region" description="Basic residues" evidence="1">
    <location>
        <begin position="177"/>
        <end position="197"/>
    </location>
</feature>
<feature type="region of interest" description="Disordered" evidence="1">
    <location>
        <begin position="115"/>
        <end position="225"/>
    </location>
</feature>